<dbReference type="Proteomes" id="UP000041254">
    <property type="component" value="Unassembled WGS sequence"/>
</dbReference>
<organism evidence="3 4">
    <name type="scientific">Vitrella brassicaformis (strain CCMP3155)</name>
    <dbReference type="NCBI Taxonomy" id="1169540"/>
    <lineage>
        <taxon>Eukaryota</taxon>
        <taxon>Sar</taxon>
        <taxon>Alveolata</taxon>
        <taxon>Colpodellida</taxon>
        <taxon>Vitrellaceae</taxon>
        <taxon>Vitrella</taxon>
    </lineage>
</organism>
<dbReference type="InterPro" id="IPR011333">
    <property type="entry name" value="SKP1/BTB/POZ_sf"/>
</dbReference>
<dbReference type="Gene3D" id="3.30.710.10">
    <property type="entry name" value="Potassium Channel Kv1.1, Chain A"/>
    <property type="match status" value="1"/>
</dbReference>
<evidence type="ECO:0000313" key="3">
    <source>
        <dbReference type="EMBL" id="CEL99193.1"/>
    </source>
</evidence>
<protein>
    <submittedName>
        <fullName evidence="3">Uncharacterized protein</fullName>
    </submittedName>
</protein>
<dbReference type="SUPFAM" id="SSF46565">
    <property type="entry name" value="Chaperone J-domain"/>
    <property type="match status" value="1"/>
</dbReference>
<name>A0A0G4ENL5_VITBC</name>
<keyword evidence="4" id="KW-1185">Reference proteome</keyword>
<dbReference type="GO" id="GO:0006511">
    <property type="term" value="P:ubiquitin-dependent protein catabolic process"/>
    <property type="evidence" value="ECO:0007669"/>
    <property type="project" value="InterPro"/>
</dbReference>
<evidence type="ECO:0000256" key="1">
    <source>
        <dbReference type="SAM" id="Coils"/>
    </source>
</evidence>
<dbReference type="EMBL" id="CDMY01000275">
    <property type="protein sequence ID" value="CEL99193.1"/>
    <property type="molecule type" value="Genomic_DNA"/>
</dbReference>
<dbReference type="VEuPathDB" id="CryptoDB:Vbra_2901"/>
<feature type="coiled-coil region" evidence="1">
    <location>
        <begin position="452"/>
        <end position="479"/>
    </location>
</feature>
<dbReference type="InterPro" id="IPR036869">
    <property type="entry name" value="J_dom_sf"/>
</dbReference>
<evidence type="ECO:0000313" key="4">
    <source>
        <dbReference type="Proteomes" id="UP000041254"/>
    </source>
</evidence>
<dbReference type="InterPro" id="IPR036296">
    <property type="entry name" value="SKP1-like_dim_sf"/>
</dbReference>
<proteinExistence type="predicted"/>
<accession>A0A0G4ENL5</accession>
<evidence type="ECO:0000256" key="2">
    <source>
        <dbReference type="SAM" id="MobiDB-lite"/>
    </source>
</evidence>
<dbReference type="SUPFAM" id="SSF81382">
    <property type="entry name" value="Skp1 dimerisation domain-like"/>
    <property type="match status" value="1"/>
</dbReference>
<gene>
    <name evidence="3" type="ORF">Vbra_2901</name>
</gene>
<reference evidence="3 4" key="1">
    <citation type="submission" date="2014-11" db="EMBL/GenBank/DDBJ databases">
        <authorList>
            <person name="Zhu J."/>
            <person name="Qi W."/>
            <person name="Song R."/>
        </authorList>
    </citation>
    <scope>NUCLEOTIDE SEQUENCE [LARGE SCALE GENOMIC DNA]</scope>
</reference>
<keyword evidence="1" id="KW-0175">Coiled coil</keyword>
<feature type="region of interest" description="Disordered" evidence="2">
    <location>
        <begin position="130"/>
        <end position="158"/>
    </location>
</feature>
<dbReference type="AlphaFoldDB" id="A0A0G4ENL5"/>
<sequence>MFCRGCLRIVSTTATTRGSLPVQCPKLSSRTESRKWDGIFITLMDRQTLLDMMEAADYLNITSLLQLTATRVACDWLGDPLEFSKAFATPKQRRDKSIGSLCLGMGGVEKTCTQMLLRGRPPLPKGLVTSYCPPLDPPQQPHPHPDTSTSSPALSGALSPMTRKTMAVELSGFREGASDGHVAVAGPLIAGAKSLHTQPSIRGAMDEVCREDQAEEEYGVSRGGCLPSIRRCFLSFPWCRGTGSRAEQSDSEDGRALDRPDIGKVRSGVCSSGILAVSAMKDNSGLFKKDAKFFKERVHLLGHVLFLLPVDLTLSLPTPLLYEVFPQLRLMRRMRRTRMQADMHEALGLKPDASLALVRRRFKHLSIVCHPTRAALRSGSNEAEQTEWRGYEERLDWKIDLRCSAIIHQTIKTPPADIALGPGRFAPWLPLEVEEAVDVAGLEETLEDLLAQGEAEGEARQLDEAIARAQEVAAAYVEQDDHLEATAMGTTPQDDSATTERP</sequence>
<dbReference type="InParanoid" id="A0A0G4ENL5"/>